<feature type="non-terminal residue" evidence="2">
    <location>
        <position position="1"/>
    </location>
</feature>
<dbReference type="AlphaFoldDB" id="A0A0L7QZS1"/>
<dbReference type="STRING" id="597456.A0A0L7QZS1"/>
<evidence type="ECO:0000313" key="3">
    <source>
        <dbReference type="Proteomes" id="UP000053825"/>
    </source>
</evidence>
<dbReference type="GO" id="GO:0003676">
    <property type="term" value="F:nucleic acid binding"/>
    <property type="evidence" value="ECO:0007669"/>
    <property type="project" value="InterPro"/>
</dbReference>
<sequence>FCVWFDHFVRHIKSPENDPVLLILDGLYSYAQNIHMINQARVNHVIILCLPLRNSHKV</sequence>
<gene>
    <name evidence="2" type="ORF">WH47_01687</name>
</gene>
<evidence type="ECO:0000259" key="1">
    <source>
        <dbReference type="Pfam" id="PF03184"/>
    </source>
</evidence>
<dbReference type="InterPro" id="IPR004875">
    <property type="entry name" value="DDE_SF_endonuclease_dom"/>
</dbReference>
<dbReference type="Proteomes" id="UP000053825">
    <property type="component" value="Unassembled WGS sequence"/>
</dbReference>
<feature type="domain" description="DDE-1" evidence="1">
    <location>
        <begin position="3"/>
        <end position="57"/>
    </location>
</feature>
<dbReference type="EMBL" id="KQ414675">
    <property type="protein sequence ID" value="KOC64119.1"/>
    <property type="molecule type" value="Genomic_DNA"/>
</dbReference>
<dbReference type="Pfam" id="PF03184">
    <property type="entry name" value="DDE_1"/>
    <property type="match status" value="1"/>
</dbReference>
<accession>A0A0L7QZS1</accession>
<proteinExistence type="predicted"/>
<evidence type="ECO:0000313" key="2">
    <source>
        <dbReference type="EMBL" id="KOC64119.1"/>
    </source>
</evidence>
<protein>
    <recommendedName>
        <fullName evidence="1">DDE-1 domain-containing protein</fullName>
    </recommendedName>
</protein>
<organism evidence="2 3">
    <name type="scientific">Habropoda laboriosa</name>
    <dbReference type="NCBI Taxonomy" id="597456"/>
    <lineage>
        <taxon>Eukaryota</taxon>
        <taxon>Metazoa</taxon>
        <taxon>Ecdysozoa</taxon>
        <taxon>Arthropoda</taxon>
        <taxon>Hexapoda</taxon>
        <taxon>Insecta</taxon>
        <taxon>Pterygota</taxon>
        <taxon>Neoptera</taxon>
        <taxon>Endopterygota</taxon>
        <taxon>Hymenoptera</taxon>
        <taxon>Apocrita</taxon>
        <taxon>Aculeata</taxon>
        <taxon>Apoidea</taxon>
        <taxon>Anthophila</taxon>
        <taxon>Apidae</taxon>
        <taxon>Habropoda</taxon>
    </lineage>
</organism>
<reference evidence="2 3" key="1">
    <citation type="submission" date="2015-07" db="EMBL/GenBank/DDBJ databases">
        <title>The genome of Habropoda laboriosa.</title>
        <authorList>
            <person name="Pan H."/>
            <person name="Kapheim K."/>
        </authorList>
    </citation>
    <scope>NUCLEOTIDE SEQUENCE [LARGE SCALE GENOMIC DNA]</scope>
    <source>
        <strain evidence="2">0110345459</strain>
    </source>
</reference>
<keyword evidence="3" id="KW-1185">Reference proteome</keyword>
<name>A0A0L7QZS1_9HYME</name>